<feature type="compositionally biased region" description="Acidic residues" evidence="10">
    <location>
        <begin position="630"/>
        <end position="639"/>
    </location>
</feature>
<dbReference type="Gene3D" id="2.70.98.20">
    <property type="entry name" value="Copper amine oxidase, catalytic domain"/>
    <property type="match status" value="1"/>
</dbReference>
<dbReference type="GO" id="GO:0009308">
    <property type="term" value="P:amine metabolic process"/>
    <property type="evidence" value="ECO:0007669"/>
    <property type="project" value="UniProtKB-UniRule"/>
</dbReference>
<dbReference type="GO" id="GO:0048038">
    <property type="term" value="F:quinone binding"/>
    <property type="evidence" value="ECO:0007669"/>
    <property type="project" value="InterPro"/>
</dbReference>
<evidence type="ECO:0000256" key="4">
    <source>
        <dbReference type="ARBA" id="ARBA00022772"/>
    </source>
</evidence>
<keyword evidence="13" id="KW-1185">Reference proteome</keyword>
<keyword evidence="3 9" id="KW-0479">Metal-binding</keyword>
<dbReference type="PANTHER" id="PTHR10638">
    <property type="entry name" value="COPPER AMINE OXIDASE"/>
    <property type="match status" value="1"/>
</dbReference>
<comment type="cofactor">
    <cofactor evidence="9">
        <name>Cu cation</name>
        <dbReference type="ChEBI" id="CHEBI:23378"/>
    </cofactor>
    <text evidence="9">Contains 1 topaquinone per subunit.</text>
</comment>
<comment type="similarity">
    <text evidence="2 9">Belongs to the copper/topaquinone oxidase family.</text>
</comment>
<evidence type="ECO:0000313" key="13">
    <source>
        <dbReference type="Proteomes" id="UP000310108"/>
    </source>
</evidence>
<evidence type="ECO:0000256" key="1">
    <source>
        <dbReference type="ARBA" id="ARBA00001935"/>
    </source>
</evidence>
<evidence type="ECO:0000256" key="6">
    <source>
        <dbReference type="ARBA" id="ARBA00023008"/>
    </source>
</evidence>
<dbReference type="SUPFAM" id="SSF54416">
    <property type="entry name" value="Amine oxidase N-terminal region"/>
    <property type="match status" value="2"/>
</dbReference>
<dbReference type="STRING" id="1306861.A0A4U6XAC0"/>
<keyword evidence="6 9" id="KW-0186">Copper</keyword>
<accession>A0A4U6XAC0</accession>
<feature type="modified residue" description="2',4',5'-topaquinone" evidence="8">
    <location>
        <position position="415"/>
    </location>
</feature>
<dbReference type="OrthoDB" id="5379943at2759"/>
<evidence type="ECO:0000256" key="3">
    <source>
        <dbReference type="ARBA" id="ARBA00022723"/>
    </source>
</evidence>
<protein>
    <recommendedName>
        <fullName evidence="9">Amine oxidase</fullName>
        <ecNumber evidence="9">1.4.3.-</ecNumber>
    </recommendedName>
</protein>
<dbReference type="GO" id="GO:0008131">
    <property type="term" value="F:primary methylamine oxidase activity"/>
    <property type="evidence" value="ECO:0007669"/>
    <property type="project" value="InterPro"/>
</dbReference>
<dbReference type="PANTHER" id="PTHR10638:SF91">
    <property type="entry name" value="AMINE OXIDASE"/>
    <property type="match status" value="1"/>
</dbReference>
<sequence length="765" mass="83401">MAPHPLTALSRDEFKTARDVVTNLYGSDSTLFYRAIFLQEPKKAELVPFLQAEHAGTVTDETPRPRRLARLQYDVIRTGKLPEHTQSVVDLGSGEEVDRTVAGPHSHPGYLPDEFALFQDACVASQLFKDAMAEFSLPEGFTVTIDPWPYGGPDEGEDIPSYMQGLVFARDASKDNLDSNHYGYPIPIIPVMDFTTKEIVRIDRLATGGGGGDGLNPRPPPSSSKPRSLFVNAKSSASSEYVPELLDMPQRADLKPINITQPEGASFRVHADKLVEWQKWRFRLGFTPREGAVLHDLCYDGRPVLYRLSYSELTVPYGDPRPPFQRKQAFDLGDGGFGRVANNLELGCDCLGAIHYLDALLADTEGNPTTAKAVACLHEQDNGIGWKHTNFRTNRAVVTRLREFVVQCVVTLANYEYVFAYKLDTAGGITLETRATGVMSVVAVDEGAAGAGAGAGASVVSDYGTVVAPGVLAQNHQHIFAVRIDPAVDSYEAGATRVVVEESVPVALDAATNPHGNYYEVRKSVVERARWIDAEPRLNRVVRFENATKRNAVSGRHVGFKLTPSASQLLLADERSQVSRRAKFARHHIWVTGYRDDELWAAGEFTNQSIEEVGGVWDMVARGDWFGDGGDGDGGDGGDGDNRESGDGGEGKRSSPVVWSVFGLTHNPRVEDWPVMPVEIHHMNIRPADFFTANPALDVPGTRNTASVIFPCCGRQETESGKGADGDDGDDGDEQRVQRAALTHLQGPGPDIPAREAGAHVEKRG</sequence>
<feature type="region of interest" description="Disordered" evidence="10">
    <location>
        <begin position="716"/>
        <end position="735"/>
    </location>
</feature>
<comment type="PTM">
    <text evidence="8 9">Topaquinone (TPQ) is generated by copper-dependent autoxidation of a specific tyrosyl residue.</text>
</comment>
<dbReference type="InterPro" id="IPR016182">
    <property type="entry name" value="Cu_amine_oxidase_N-reg"/>
</dbReference>
<dbReference type="EMBL" id="PJEX01000238">
    <property type="protein sequence ID" value="TKW52445.1"/>
    <property type="molecule type" value="Genomic_DNA"/>
</dbReference>
<dbReference type="EC" id="1.4.3.-" evidence="9"/>
<dbReference type="SUPFAM" id="SSF49998">
    <property type="entry name" value="Amine oxidase catalytic domain"/>
    <property type="match status" value="1"/>
</dbReference>
<evidence type="ECO:0000256" key="5">
    <source>
        <dbReference type="ARBA" id="ARBA00023002"/>
    </source>
</evidence>
<organism evidence="12 13">
    <name type="scientific">Colletotrichum tanaceti</name>
    <dbReference type="NCBI Taxonomy" id="1306861"/>
    <lineage>
        <taxon>Eukaryota</taxon>
        <taxon>Fungi</taxon>
        <taxon>Dikarya</taxon>
        <taxon>Ascomycota</taxon>
        <taxon>Pezizomycotina</taxon>
        <taxon>Sordariomycetes</taxon>
        <taxon>Hypocreomycetidae</taxon>
        <taxon>Glomerellales</taxon>
        <taxon>Glomerellaceae</taxon>
        <taxon>Colletotrichum</taxon>
        <taxon>Colletotrichum destructivum species complex</taxon>
    </lineage>
</organism>
<gene>
    <name evidence="12" type="primary">AO-I</name>
    <name evidence="12" type="ORF">CTA1_8467</name>
</gene>
<dbReference type="Pfam" id="PF01179">
    <property type="entry name" value="Cu_amine_oxid"/>
    <property type="match status" value="1"/>
</dbReference>
<dbReference type="InterPro" id="IPR015798">
    <property type="entry name" value="Cu_amine_oxidase_C"/>
</dbReference>
<feature type="region of interest" description="Disordered" evidence="10">
    <location>
        <begin position="206"/>
        <end position="229"/>
    </location>
</feature>
<dbReference type="Gene3D" id="3.10.450.40">
    <property type="match status" value="2"/>
</dbReference>
<feature type="compositionally biased region" description="Basic and acidic residues" evidence="10">
    <location>
        <begin position="640"/>
        <end position="653"/>
    </location>
</feature>
<dbReference type="GO" id="GO:0005507">
    <property type="term" value="F:copper ion binding"/>
    <property type="evidence" value="ECO:0007669"/>
    <property type="project" value="InterPro"/>
</dbReference>
<evidence type="ECO:0000256" key="8">
    <source>
        <dbReference type="PIRSR" id="PIRSR600269-51"/>
    </source>
</evidence>
<feature type="region of interest" description="Disordered" evidence="10">
    <location>
        <begin position="627"/>
        <end position="655"/>
    </location>
</feature>
<keyword evidence="5 9" id="KW-0560">Oxidoreductase</keyword>
<dbReference type="Proteomes" id="UP000310108">
    <property type="component" value="Unassembled WGS sequence"/>
</dbReference>
<reference evidence="12 13" key="1">
    <citation type="journal article" date="2019" name="PLoS ONE">
        <title>Comparative genome analysis indicates high evolutionary potential of pathogenicity genes in Colletotrichum tanaceti.</title>
        <authorList>
            <person name="Lelwala R.V."/>
            <person name="Korhonen P.K."/>
            <person name="Young N.D."/>
            <person name="Scott J.B."/>
            <person name="Ades P.A."/>
            <person name="Gasser R.B."/>
            <person name="Taylor P.W.J."/>
        </authorList>
    </citation>
    <scope>NUCLEOTIDE SEQUENCE [LARGE SCALE GENOMIC DNA]</scope>
    <source>
        <strain evidence="12">BRIP57314</strain>
    </source>
</reference>
<evidence type="ECO:0000256" key="10">
    <source>
        <dbReference type="SAM" id="MobiDB-lite"/>
    </source>
</evidence>
<name>A0A4U6XAC0_9PEZI</name>
<feature type="compositionally biased region" description="Basic and acidic residues" evidence="10">
    <location>
        <begin position="753"/>
        <end position="765"/>
    </location>
</feature>
<evidence type="ECO:0000259" key="11">
    <source>
        <dbReference type="Pfam" id="PF01179"/>
    </source>
</evidence>
<evidence type="ECO:0000256" key="7">
    <source>
        <dbReference type="PIRSR" id="PIRSR600269-50"/>
    </source>
</evidence>
<feature type="domain" description="Copper amine oxidase catalytic" evidence="11">
    <location>
        <begin position="257"/>
        <end position="697"/>
    </location>
</feature>
<evidence type="ECO:0000313" key="12">
    <source>
        <dbReference type="EMBL" id="TKW52445.1"/>
    </source>
</evidence>
<feature type="active site" description="Schiff-base intermediate with substrate; via topaquinone" evidence="7">
    <location>
        <position position="415"/>
    </location>
</feature>
<dbReference type="AlphaFoldDB" id="A0A4U6XAC0"/>
<keyword evidence="4 7" id="KW-0801">TPQ</keyword>
<dbReference type="InterPro" id="IPR036460">
    <property type="entry name" value="Cu_amine_oxidase_C_sf"/>
</dbReference>
<comment type="caution">
    <text evidence="12">The sequence shown here is derived from an EMBL/GenBank/DDBJ whole genome shotgun (WGS) entry which is preliminary data.</text>
</comment>
<dbReference type="InterPro" id="IPR000269">
    <property type="entry name" value="Cu_amine_oxidase"/>
</dbReference>
<evidence type="ECO:0000256" key="9">
    <source>
        <dbReference type="RuleBase" id="RU000672"/>
    </source>
</evidence>
<proteinExistence type="inferred from homology"/>
<evidence type="ECO:0000256" key="2">
    <source>
        <dbReference type="ARBA" id="ARBA00007983"/>
    </source>
</evidence>
<comment type="cofactor">
    <cofactor evidence="1">
        <name>Cu cation</name>
        <dbReference type="ChEBI" id="CHEBI:23378"/>
    </cofactor>
</comment>
<feature type="active site" description="Proton acceptor" evidence="7">
    <location>
        <position position="331"/>
    </location>
</feature>
<feature type="compositionally biased region" description="Basic and acidic residues" evidence="10">
    <location>
        <begin position="716"/>
        <end position="725"/>
    </location>
</feature>
<feature type="region of interest" description="Disordered" evidence="10">
    <location>
        <begin position="742"/>
        <end position="765"/>
    </location>
</feature>